<comment type="caution">
    <text evidence="2">The sequence shown here is derived from an EMBL/GenBank/DDBJ whole genome shotgun (WGS) entry which is preliminary data.</text>
</comment>
<feature type="region of interest" description="Disordered" evidence="1">
    <location>
        <begin position="178"/>
        <end position="201"/>
    </location>
</feature>
<protein>
    <submittedName>
        <fullName evidence="2">Uncharacterized protein</fullName>
    </submittedName>
</protein>
<sequence>MAYEKDTWTTSRRKTVEIEPVFNISTANENLLLQEDCLVSSSASGLTANASTLDHRKPRANHLINGSPSESGLPVKFLERMSNFDMRSCVLPLILTYNLLVRSFAWRLFCTKIIPRFSKLLLRACFYRYLEPPLTDGKKRLRWTCRCGRPIYDDFQELRPGAIAKLEEELKERYSASSKHIHRRGAAAESNREGKGHRRRVKQQFKIKLVLMEVKAKSITIASSAPAAMHNKPRCEDRGRTLPIREGLSAFVRSLSQIWHQNCLYGCRYVVIRPAAL</sequence>
<dbReference type="EMBL" id="JBHFEH010000022">
    <property type="protein sequence ID" value="KAL2053145.1"/>
    <property type="molecule type" value="Genomic_DNA"/>
</dbReference>
<accession>A0ABR4B6A0</accession>
<proteinExistence type="predicted"/>
<dbReference type="Proteomes" id="UP001590951">
    <property type="component" value="Unassembled WGS sequence"/>
</dbReference>
<evidence type="ECO:0000313" key="3">
    <source>
        <dbReference type="Proteomes" id="UP001590951"/>
    </source>
</evidence>
<keyword evidence="3" id="KW-1185">Reference proteome</keyword>
<organism evidence="2 3">
    <name type="scientific">Lepraria finkii</name>
    <dbReference type="NCBI Taxonomy" id="1340010"/>
    <lineage>
        <taxon>Eukaryota</taxon>
        <taxon>Fungi</taxon>
        <taxon>Dikarya</taxon>
        <taxon>Ascomycota</taxon>
        <taxon>Pezizomycotina</taxon>
        <taxon>Lecanoromycetes</taxon>
        <taxon>OSLEUM clade</taxon>
        <taxon>Lecanoromycetidae</taxon>
        <taxon>Lecanorales</taxon>
        <taxon>Lecanorineae</taxon>
        <taxon>Stereocaulaceae</taxon>
        <taxon>Lepraria</taxon>
    </lineage>
</organism>
<gene>
    <name evidence="2" type="ORF">ABVK25_006469</name>
</gene>
<evidence type="ECO:0000256" key="1">
    <source>
        <dbReference type="SAM" id="MobiDB-lite"/>
    </source>
</evidence>
<name>A0ABR4B6A0_9LECA</name>
<evidence type="ECO:0000313" key="2">
    <source>
        <dbReference type="EMBL" id="KAL2053145.1"/>
    </source>
</evidence>
<reference evidence="2 3" key="1">
    <citation type="submission" date="2024-09" db="EMBL/GenBank/DDBJ databases">
        <title>Rethinking Asexuality: The Enigmatic Case of Functional Sexual Genes in Lepraria (Stereocaulaceae).</title>
        <authorList>
            <person name="Doellman M."/>
            <person name="Sun Y."/>
            <person name="Barcenas-Pena A."/>
            <person name="Lumbsch H.T."/>
            <person name="Grewe F."/>
        </authorList>
    </citation>
    <scope>NUCLEOTIDE SEQUENCE [LARGE SCALE GENOMIC DNA]</scope>
    <source>
        <strain evidence="2 3">Grewe 0041</strain>
    </source>
</reference>